<dbReference type="PANTHER" id="PTHR30572">
    <property type="entry name" value="MEMBRANE COMPONENT OF TRANSPORTER-RELATED"/>
    <property type="match status" value="1"/>
</dbReference>
<dbReference type="PANTHER" id="PTHR30572:SF4">
    <property type="entry name" value="ABC TRANSPORTER PERMEASE YTRF"/>
    <property type="match status" value="1"/>
</dbReference>
<evidence type="ECO:0000256" key="3">
    <source>
        <dbReference type="ARBA" id="ARBA00022692"/>
    </source>
</evidence>
<dbReference type="RefSeq" id="WP_084527187.1">
    <property type="nucleotide sequence ID" value="NZ_CP015079.1"/>
</dbReference>
<keyword evidence="2" id="KW-1003">Cell membrane</keyword>
<keyword evidence="4 7" id="KW-1133">Transmembrane helix</keyword>
<dbReference type="Proteomes" id="UP000077868">
    <property type="component" value="Chromosome"/>
</dbReference>
<evidence type="ECO:0000256" key="4">
    <source>
        <dbReference type="ARBA" id="ARBA00022989"/>
    </source>
</evidence>
<comment type="subcellular location">
    <subcellularLocation>
        <location evidence="1">Cell membrane</location>
        <topology evidence="1">Multi-pass membrane protein</topology>
    </subcellularLocation>
</comment>
<feature type="domain" description="ABC3 transporter permease C-terminal" evidence="8">
    <location>
        <begin position="754"/>
        <end position="870"/>
    </location>
</feature>
<accession>A0A1A9GJA0</accession>
<keyword evidence="5 7" id="KW-0472">Membrane</keyword>
<feature type="transmembrane region" description="Helical" evidence="7">
    <location>
        <begin position="369"/>
        <end position="395"/>
    </location>
</feature>
<organism evidence="9 10">
    <name type="scientific">Nocardioides dokdonensis FR1436</name>
    <dbReference type="NCBI Taxonomy" id="1300347"/>
    <lineage>
        <taxon>Bacteria</taxon>
        <taxon>Bacillati</taxon>
        <taxon>Actinomycetota</taxon>
        <taxon>Actinomycetes</taxon>
        <taxon>Propionibacteriales</taxon>
        <taxon>Nocardioidaceae</taxon>
        <taxon>Nocardioides</taxon>
    </lineage>
</organism>
<evidence type="ECO:0000256" key="2">
    <source>
        <dbReference type="ARBA" id="ARBA00022475"/>
    </source>
</evidence>
<dbReference type="Pfam" id="PF02687">
    <property type="entry name" value="FtsX"/>
    <property type="match status" value="2"/>
</dbReference>
<gene>
    <name evidence="9" type="ORF">I601_1103</name>
</gene>
<feature type="transmembrane region" description="Helical" evidence="7">
    <location>
        <begin position="753"/>
        <end position="776"/>
    </location>
</feature>
<feature type="domain" description="ABC3 transporter permease C-terminal" evidence="8">
    <location>
        <begin position="280"/>
        <end position="398"/>
    </location>
</feature>
<dbReference type="GO" id="GO:0022857">
    <property type="term" value="F:transmembrane transporter activity"/>
    <property type="evidence" value="ECO:0007669"/>
    <property type="project" value="TreeGrafter"/>
</dbReference>
<dbReference type="STRING" id="1300347.I601_1103"/>
<dbReference type="EMBL" id="CP015079">
    <property type="protein sequence ID" value="ANH37545.1"/>
    <property type="molecule type" value="Genomic_DNA"/>
</dbReference>
<dbReference type="GO" id="GO:0005886">
    <property type="term" value="C:plasma membrane"/>
    <property type="evidence" value="ECO:0007669"/>
    <property type="project" value="UniProtKB-SubCell"/>
</dbReference>
<sequence length="881" mass="90384">MSRLRGWRLPLRIAWRDARRARGRSLLVLVMIALPVLAVSIAATVYSTASLDGAEGIERRVGAAQARVQLGTAAEVAQVADPDVASFQQGDDVGPDGATLDDVRAALAEDLPAIELRYGATAFVTDVGVADAQVVQVDLDDPLAQGLAELSAGRWPRGSDEVVANAALLERGPEVGGVLELADGSTRAIVGSAESTSSRSQPWVFGEIGSLDVPHYGQRTYLVGGDPVTWSQVRELNGLGVTVLSRAVLADPPSADELAPEAQMMVGGIDDAALTVLALVVVMVLIEVVLLAGPAFAVGARRQTRTLALIAAAGGSPRDARRVVLGAGVVLGLLGALVGIGLGLVGARLLMPLFQSFSDSPFGPFDVTWLHLLGVGVFGLVSALLAAAVPAFTAARQDVVAVLGGRRGDTRASRRSPLLGLVLLAAGVAGSAYGALGRSSGEIFIAGSAILAVLGMVLVVPVVVVGVARLARRLPLTLRFAARDAARHRTRTVPAVAAVAATVAGVVALGIAITSDEAQNAATYQAQLSEGDGFVTGYGRRVDWASVEQVLARELPGADVRRVQGIAGDGDGVDRYVELRGARGERQGEGQGEPVLWSWAEGPGGSFPVSDGDLPATLTGLDELSDADRGRAREVLAAGGVVVLSDSGANLTEVRMLATVYDQRGRRVDRVRTTVPALTLPVTRGAANAQAVVSTPAAAALGIEPATTALVFDGTWSAAQEQDAEEVVNALGGPSFYVEHGYETPDEIAVVQLILGALGAVLMLGGTLTATFLALSDARPDLATLSAVGASPRTRRGVAAAYALVVGLVGAVLGALVGLVPGIAISYPLTAPYGSQAGEASHYLEVPWLLLGVVVLGLPLLTAAVVGLAARSRLPLVARLE</sequence>
<reference evidence="9 10" key="1">
    <citation type="submission" date="2016-03" db="EMBL/GenBank/DDBJ databases">
        <title>Complete genome sequence of a soil Actinobacterium, Nocardioides dokdonensis FR1436.</title>
        <authorList>
            <person name="Kwon S.-K."/>
            <person name="Kim K."/>
            <person name="Kim J.F."/>
        </authorList>
    </citation>
    <scope>NUCLEOTIDE SEQUENCE [LARGE SCALE GENOMIC DNA]</scope>
    <source>
        <strain evidence="9 10">FR1436</strain>
    </source>
</reference>
<feature type="transmembrane region" description="Helical" evidence="7">
    <location>
        <begin position="847"/>
        <end position="870"/>
    </location>
</feature>
<dbReference type="PATRIC" id="fig|1300347.3.peg.1103"/>
<evidence type="ECO:0000259" key="8">
    <source>
        <dbReference type="Pfam" id="PF02687"/>
    </source>
</evidence>
<dbReference type="KEGG" id="ndk:I601_1103"/>
<dbReference type="OrthoDB" id="3405625at2"/>
<feature type="transmembrane region" description="Helical" evidence="7">
    <location>
        <begin position="492"/>
        <end position="513"/>
    </location>
</feature>
<keyword evidence="3 7" id="KW-0812">Transmembrane</keyword>
<comment type="similarity">
    <text evidence="6">Belongs to the ABC-4 integral membrane protein family.</text>
</comment>
<feature type="transmembrane region" description="Helical" evidence="7">
    <location>
        <begin position="416"/>
        <end position="437"/>
    </location>
</feature>
<name>A0A1A9GJA0_9ACTN</name>
<keyword evidence="10" id="KW-1185">Reference proteome</keyword>
<protein>
    <submittedName>
        <fullName evidence="9">FtsX-like permease family protein</fullName>
    </submittedName>
</protein>
<evidence type="ECO:0000313" key="9">
    <source>
        <dbReference type="EMBL" id="ANH37545.1"/>
    </source>
</evidence>
<dbReference type="InterPro" id="IPR003838">
    <property type="entry name" value="ABC3_permease_C"/>
</dbReference>
<evidence type="ECO:0000256" key="5">
    <source>
        <dbReference type="ARBA" id="ARBA00023136"/>
    </source>
</evidence>
<feature type="transmembrane region" description="Helical" evidence="7">
    <location>
        <begin position="323"/>
        <end position="349"/>
    </location>
</feature>
<evidence type="ECO:0000256" key="6">
    <source>
        <dbReference type="ARBA" id="ARBA00038076"/>
    </source>
</evidence>
<feature type="transmembrane region" description="Helical" evidence="7">
    <location>
        <begin position="272"/>
        <end position="298"/>
    </location>
</feature>
<dbReference type="AlphaFoldDB" id="A0A1A9GJA0"/>
<proteinExistence type="inferred from homology"/>
<feature type="transmembrane region" description="Helical" evidence="7">
    <location>
        <begin position="797"/>
        <end position="827"/>
    </location>
</feature>
<dbReference type="InterPro" id="IPR050250">
    <property type="entry name" value="Macrolide_Exporter_MacB"/>
</dbReference>
<evidence type="ECO:0000313" key="10">
    <source>
        <dbReference type="Proteomes" id="UP000077868"/>
    </source>
</evidence>
<evidence type="ECO:0000256" key="7">
    <source>
        <dbReference type="SAM" id="Phobius"/>
    </source>
</evidence>
<evidence type="ECO:0000256" key="1">
    <source>
        <dbReference type="ARBA" id="ARBA00004651"/>
    </source>
</evidence>
<feature type="transmembrane region" description="Helical" evidence="7">
    <location>
        <begin position="443"/>
        <end position="471"/>
    </location>
</feature>